<dbReference type="PANTHER" id="PTHR43123">
    <property type="entry name" value="POLYSACCHARIDE DEACETYLASE-RELATED"/>
    <property type="match status" value="1"/>
</dbReference>
<reference evidence="1 4" key="2">
    <citation type="submission" date="2020-12" db="EMBL/GenBank/DDBJ databases">
        <title>FDA dAtabase for Regulatory Grade micrObial Sequences (FDA-ARGOS): Supporting development and validation of Infectious Disease Dx tests.</title>
        <authorList>
            <person name="Sproer C."/>
            <person name="Gronow S."/>
            <person name="Severitt S."/>
            <person name="Schroder I."/>
            <person name="Tallon L."/>
            <person name="Sadzewicz L."/>
            <person name="Zhao X."/>
            <person name="Boylan J."/>
            <person name="Ott S."/>
            <person name="Bowen H."/>
            <person name="Vavikolanu K."/>
            <person name="Mehta A."/>
            <person name="Aluvathingal J."/>
            <person name="Nadendla S."/>
            <person name="Lowell S."/>
            <person name="Myers T."/>
            <person name="Yan Y."/>
            <person name="Sichtig H."/>
        </authorList>
    </citation>
    <scope>NUCLEOTIDE SEQUENCE [LARGE SCALE GENOMIC DNA]</scope>
    <source>
        <strain evidence="1 4">FDAARGOS_872</strain>
    </source>
</reference>
<keyword evidence="4" id="KW-1185">Reference proteome</keyword>
<dbReference type="Proteomes" id="UP000254603">
    <property type="component" value="Unassembled WGS sequence"/>
</dbReference>
<dbReference type="AlphaFoldDB" id="A0A378XCL5"/>
<evidence type="ECO:0000313" key="4">
    <source>
        <dbReference type="Proteomes" id="UP000594903"/>
    </source>
</evidence>
<dbReference type="EMBL" id="CP065725">
    <property type="protein sequence ID" value="QPT40383.1"/>
    <property type="molecule type" value="Genomic_DNA"/>
</dbReference>
<reference evidence="2 3" key="1">
    <citation type="submission" date="2018-06" db="EMBL/GenBank/DDBJ databases">
        <authorList>
            <consortium name="Pathogen Informatics"/>
            <person name="Doyle S."/>
        </authorList>
    </citation>
    <scope>NUCLEOTIDE SEQUENCE [LARGE SCALE GENOMIC DNA]</scope>
    <source>
        <strain evidence="2 3">NCTC11997</strain>
    </source>
</reference>
<dbReference type="InterPro" id="IPR011330">
    <property type="entry name" value="Glyco_hydro/deAcase_b/a-brl"/>
</dbReference>
<dbReference type="Proteomes" id="UP000594903">
    <property type="component" value="Chromosome"/>
</dbReference>
<organism evidence="2 3">
    <name type="scientific">Oligella ureolytica</name>
    <dbReference type="NCBI Taxonomy" id="90244"/>
    <lineage>
        <taxon>Bacteria</taxon>
        <taxon>Pseudomonadati</taxon>
        <taxon>Pseudomonadota</taxon>
        <taxon>Betaproteobacteria</taxon>
        <taxon>Burkholderiales</taxon>
        <taxon>Alcaligenaceae</taxon>
        <taxon>Oligella</taxon>
    </lineage>
</organism>
<dbReference type="Gene3D" id="3.20.20.370">
    <property type="entry name" value="Glycoside hydrolase/deacetylase"/>
    <property type="match status" value="1"/>
</dbReference>
<accession>A0A378XCL5</accession>
<dbReference type="EMBL" id="UGSB01000001">
    <property type="protein sequence ID" value="SUA50912.1"/>
    <property type="molecule type" value="Genomic_DNA"/>
</dbReference>
<evidence type="ECO:0000313" key="3">
    <source>
        <dbReference type="Proteomes" id="UP000254603"/>
    </source>
</evidence>
<dbReference type="RefSeq" id="WP_026253613.1">
    <property type="nucleotide sequence ID" value="NZ_CP065725.1"/>
</dbReference>
<proteinExistence type="predicted"/>
<name>A0A378XCL5_9BURK</name>
<gene>
    <name evidence="1" type="ORF">I6G29_01835</name>
    <name evidence="2" type="ORF">NCTC11997_00415</name>
</gene>
<dbReference type="SUPFAM" id="SSF88713">
    <property type="entry name" value="Glycoside hydrolase/deacetylase"/>
    <property type="match status" value="1"/>
</dbReference>
<evidence type="ECO:0000313" key="2">
    <source>
        <dbReference type="EMBL" id="SUA50912.1"/>
    </source>
</evidence>
<protein>
    <submittedName>
        <fullName evidence="1">Polysaccharide deacetylase family protein</fullName>
    </submittedName>
    <submittedName>
        <fullName evidence="2">Putative urate catabolism protein</fullName>
    </submittedName>
</protein>
<dbReference type="GO" id="GO:0005975">
    <property type="term" value="P:carbohydrate metabolic process"/>
    <property type="evidence" value="ECO:0007669"/>
    <property type="project" value="InterPro"/>
</dbReference>
<dbReference type="OrthoDB" id="9787041at2"/>
<sequence length="308" mass="35733">MTLNSEYLTYPMRRYGMDHDRYEWSDMFDRESVVLPNNAKIALWVMPILQWFPLVHEEAPFKAPGALTMPYPDLRHYTVRDYGNRIGIFRLLNMMKELGIKGSVAMNSRVVERYPELAEHLLQYDVEWIAHGRDMGAVHYTGMIGEKELIEKTLTTLRKFSGQDVKGWLSPGRAQSEETMDILAANKVLYNCDWANDDLPYVMRVKEGQHYSMPMAYETDDRVVQLEFFHSADEWAVQVKDRFDLLMDEAQSHGARILSIPLHAWVSGVPYRSLAVREVLEYIVEHSGVWIANGVEILDAFIKPRVSR</sequence>
<dbReference type="PANTHER" id="PTHR43123:SF4">
    <property type="entry name" value="POLYSACCHARIDE DEACETYLASE"/>
    <property type="match status" value="1"/>
</dbReference>
<evidence type="ECO:0000313" key="1">
    <source>
        <dbReference type="EMBL" id="QPT40383.1"/>
    </source>
</evidence>
<dbReference type="STRING" id="1122619.GCA_000373745_00977"/>